<feature type="transmembrane region" description="Helical" evidence="6">
    <location>
        <begin position="137"/>
        <end position="162"/>
    </location>
</feature>
<name>A0A097EQP9_9GAMM</name>
<dbReference type="eggNOG" id="COG2814">
    <property type="taxonomic scope" value="Bacteria"/>
</dbReference>
<dbReference type="InterPro" id="IPR005828">
    <property type="entry name" value="MFS_sugar_transport-like"/>
</dbReference>
<feature type="transmembrane region" description="Helical" evidence="6">
    <location>
        <begin position="288"/>
        <end position="309"/>
    </location>
</feature>
<feature type="transmembrane region" description="Helical" evidence="6">
    <location>
        <begin position="107"/>
        <end position="125"/>
    </location>
</feature>
<dbReference type="HOGENOM" id="CLU_001265_30_5_6"/>
<feature type="transmembrane region" description="Helical" evidence="6">
    <location>
        <begin position="316"/>
        <end position="337"/>
    </location>
</feature>
<evidence type="ECO:0000256" key="6">
    <source>
        <dbReference type="SAM" id="Phobius"/>
    </source>
</evidence>
<comment type="subcellular location">
    <subcellularLocation>
        <location evidence="1">Membrane</location>
        <topology evidence="1">Multi-pass membrane protein</topology>
    </subcellularLocation>
</comment>
<feature type="transmembrane region" description="Helical" evidence="6">
    <location>
        <begin position="78"/>
        <end position="95"/>
    </location>
</feature>
<evidence type="ECO:0000259" key="7">
    <source>
        <dbReference type="PROSITE" id="PS50850"/>
    </source>
</evidence>
<evidence type="ECO:0000256" key="3">
    <source>
        <dbReference type="ARBA" id="ARBA00022692"/>
    </source>
</evidence>
<dbReference type="PROSITE" id="PS00216">
    <property type="entry name" value="SUGAR_TRANSPORT_1"/>
    <property type="match status" value="1"/>
</dbReference>
<dbReference type="PANTHER" id="PTHR48022">
    <property type="entry name" value="PLASTIDIC GLUCOSE TRANSPORTER 4"/>
    <property type="match status" value="1"/>
</dbReference>
<feature type="transmembrane region" description="Helical" evidence="6">
    <location>
        <begin position="381"/>
        <end position="402"/>
    </location>
</feature>
<evidence type="ECO:0000313" key="9">
    <source>
        <dbReference type="Proteomes" id="UP000029672"/>
    </source>
</evidence>
<dbReference type="InterPro" id="IPR050360">
    <property type="entry name" value="MFS_Sugar_Transporters"/>
</dbReference>
<organism evidence="8 9">
    <name type="scientific">Candidatus Francisella endociliophora</name>
    <dbReference type="NCBI Taxonomy" id="653937"/>
    <lineage>
        <taxon>Bacteria</taxon>
        <taxon>Pseudomonadati</taxon>
        <taxon>Pseudomonadota</taxon>
        <taxon>Gammaproteobacteria</taxon>
        <taxon>Thiotrichales</taxon>
        <taxon>Francisellaceae</taxon>
        <taxon>Francisella</taxon>
    </lineage>
</organism>
<dbReference type="OrthoDB" id="5368493at2"/>
<dbReference type="Pfam" id="PF00083">
    <property type="entry name" value="Sugar_tr"/>
    <property type="match status" value="1"/>
</dbReference>
<evidence type="ECO:0000256" key="1">
    <source>
        <dbReference type="ARBA" id="ARBA00004141"/>
    </source>
</evidence>
<accession>A0A097EQP9</accession>
<proteinExistence type="inferred from homology"/>
<evidence type="ECO:0000256" key="5">
    <source>
        <dbReference type="ARBA" id="ARBA00023136"/>
    </source>
</evidence>
<evidence type="ECO:0000256" key="2">
    <source>
        <dbReference type="ARBA" id="ARBA00010992"/>
    </source>
</evidence>
<dbReference type="AlphaFoldDB" id="A0A097EQP9"/>
<dbReference type="Gene3D" id="1.20.1250.20">
    <property type="entry name" value="MFS general substrate transporter like domains"/>
    <property type="match status" value="1"/>
</dbReference>
<dbReference type="PANTHER" id="PTHR48022:SF2">
    <property type="entry name" value="PLASTIDIC GLUCOSE TRANSPORTER 4"/>
    <property type="match status" value="1"/>
</dbReference>
<gene>
    <name evidence="8" type="ORF">LO80_07910</name>
</gene>
<keyword evidence="5 6" id="KW-0472">Membrane</keyword>
<feature type="transmembrane region" description="Helical" evidence="6">
    <location>
        <begin position="408"/>
        <end position="428"/>
    </location>
</feature>
<dbReference type="InterPro" id="IPR020846">
    <property type="entry name" value="MFS_dom"/>
</dbReference>
<feature type="transmembrane region" description="Helical" evidence="6">
    <location>
        <begin position="52"/>
        <end position="71"/>
    </location>
</feature>
<feature type="domain" description="Major facilitator superfamily (MFS) profile" evidence="7">
    <location>
        <begin position="14"/>
        <end position="436"/>
    </location>
</feature>
<comment type="similarity">
    <text evidence="2">Belongs to the major facilitator superfamily. Sugar transporter (TC 2.A.1.1) family.</text>
</comment>
<dbReference type="PROSITE" id="PS50850">
    <property type="entry name" value="MFS"/>
    <property type="match status" value="1"/>
</dbReference>
<feature type="transmembrane region" description="Helical" evidence="6">
    <location>
        <begin position="247"/>
        <end position="268"/>
    </location>
</feature>
<keyword evidence="9" id="KW-1185">Reference proteome</keyword>
<reference evidence="8 9" key="1">
    <citation type="submission" date="2014-10" db="EMBL/GenBank/DDBJ databases">
        <title>Whole genome sequence of Francisella endociliophora strain FSC1006, isolated from a laboratory culture of the marine ciliate Euplotes raikovi.</title>
        <authorList>
            <person name="Granberg M."/>
            <person name="Backman S."/>
            <person name="Lundmark E."/>
            <person name="Nilsson E."/>
            <person name="Karlsson E."/>
            <person name="Thelaus J."/>
            <person name="Ohrman C."/>
            <person name="Larkeryd A."/>
            <person name="Stenberg P."/>
        </authorList>
    </citation>
    <scope>NUCLEOTIDE SEQUENCE [LARGE SCALE GENOMIC DNA]</scope>
    <source>
        <strain evidence="8 9">FSC1006</strain>
    </source>
</reference>
<dbReference type="EMBL" id="CP009574">
    <property type="protein sequence ID" value="AIT09899.1"/>
    <property type="molecule type" value="Genomic_DNA"/>
</dbReference>
<dbReference type="GO" id="GO:0005351">
    <property type="term" value="F:carbohydrate:proton symporter activity"/>
    <property type="evidence" value="ECO:0007669"/>
    <property type="project" value="TreeGrafter"/>
</dbReference>
<dbReference type="SUPFAM" id="SSF103473">
    <property type="entry name" value="MFS general substrate transporter"/>
    <property type="match status" value="1"/>
</dbReference>
<protein>
    <submittedName>
        <fullName evidence="8">Sugar:proton symporter</fullName>
    </submittedName>
</protein>
<dbReference type="InterPro" id="IPR036259">
    <property type="entry name" value="MFS_trans_sf"/>
</dbReference>
<dbReference type="STRING" id="1547445.LO80_07910"/>
<keyword evidence="3 6" id="KW-0812">Transmembrane</keyword>
<feature type="transmembrane region" description="Helical" evidence="6">
    <location>
        <begin position="343"/>
        <end position="369"/>
    </location>
</feature>
<dbReference type="Proteomes" id="UP000029672">
    <property type="component" value="Chromosome"/>
</dbReference>
<dbReference type="GO" id="GO:0016020">
    <property type="term" value="C:membrane"/>
    <property type="evidence" value="ECO:0007669"/>
    <property type="project" value="UniProtKB-SubCell"/>
</dbReference>
<keyword evidence="4 6" id="KW-1133">Transmembrane helix</keyword>
<evidence type="ECO:0000313" key="8">
    <source>
        <dbReference type="EMBL" id="AIT09899.1"/>
    </source>
</evidence>
<dbReference type="KEGG" id="frf:LO80_07910"/>
<sequence>MKLNLDFRYNFKFILFVYILSAIVGGYALAIVGGIGEDIRHHFELNSHQLSILLGLVFLGGILAKIIWLATDRIGRRAMIIFFVAMYIFGTYLFVNSQSYDALIVARFIQGSAILLCTYAFPVYMTEIAPPNKRGRYVALFQLFWTSGMCLSGLAVFFFYKVLSWHEYLYVTVSFALILLFMACIIPASPTWLILRKKVHDAYLVIQKTQPDLSDDEIKKHIDDIRVSLRDHKPRSFLQKVFIGKDIIPVLLVTSVLILNQITGINFIVFSSELILAPLVKNAQVAHIANFFILAINFCATILTIFYIDKWGRKKVIFTGLAVALISMLLLVVLYSLPVFEYSYIAVIVLLISCVAGLAFGPSGVVITLINEILPNRVRIIGIFIAGTASMLFAFFFIGYFLQIGEKYGFNIMFGIIFIGSFIYLMVVKKLVPETAGKTLEEIENEFD</sequence>
<feature type="transmembrane region" description="Helical" evidence="6">
    <location>
        <begin position="168"/>
        <end position="188"/>
    </location>
</feature>
<evidence type="ECO:0000256" key="4">
    <source>
        <dbReference type="ARBA" id="ARBA00022989"/>
    </source>
</evidence>
<feature type="transmembrane region" description="Helical" evidence="6">
    <location>
        <begin position="12"/>
        <end position="32"/>
    </location>
</feature>
<dbReference type="RefSeq" id="WP_040010236.1">
    <property type="nucleotide sequence ID" value="NZ_CP009574.1"/>
</dbReference>
<dbReference type="InterPro" id="IPR005829">
    <property type="entry name" value="Sugar_transporter_CS"/>
</dbReference>